<dbReference type="SUPFAM" id="SSF48576">
    <property type="entry name" value="Terpenoid synthases"/>
    <property type="match status" value="1"/>
</dbReference>
<gene>
    <name evidence="1" type="ORF">WPS_27830</name>
</gene>
<evidence type="ECO:0000313" key="2">
    <source>
        <dbReference type="Proteomes" id="UP001317532"/>
    </source>
</evidence>
<dbReference type="KEGG" id="vab:WPS_27830"/>
<sequence length="248" mass="26721">MVLWTAFDALDDIADGDVQTRWPGFDPSELGVMASALLATTAHVIAHSLHDSPEVQAQLHLWIARGLGEMADGQIEDLDNARSSDVTSGRVFSSVAGKTGGECALFAGLGAVLARVSPERQRCFARLGFEYGMANQFVSDLAELSADPHRRDIRNGTRTLPLVWHVEMLERPARDAFVTLLESARRDAAAAERVREALLVSPAYRRAVLQVILHLGRARTALAESASSGPAAAQLAAFLDDVHPFGGR</sequence>
<proteinExistence type="predicted"/>
<evidence type="ECO:0000313" key="1">
    <source>
        <dbReference type="EMBL" id="BDE07507.1"/>
    </source>
</evidence>
<dbReference type="GO" id="GO:0004659">
    <property type="term" value="F:prenyltransferase activity"/>
    <property type="evidence" value="ECO:0007669"/>
    <property type="project" value="InterPro"/>
</dbReference>
<protein>
    <recommendedName>
        <fullName evidence="3">Geranylgeranyl pyrophosphate synthase</fullName>
    </recommendedName>
</protein>
<organism evidence="1 2">
    <name type="scientific">Vulcanimicrobium alpinum</name>
    <dbReference type="NCBI Taxonomy" id="3016050"/>
    <lineage>
        <taxon>Bacteria</taxon>
        <taxon>Bacillati</taxon>
        <taxon>Vulcanimicrobiota</taxon>
        <taxon>Vulcanimicrobiia</taxon>
        <taxon>Vulcanimicrobiales</taxon>
        <taxon>Vulcanimicrobiaceae</taxon>
        <taxon>Vulcanimicrobium</taxon>
    </lineage>
</organism>
<dbReference type="AlphaFoldDB" id="A0AAN1Y052"/>
<dbReference type="GO" id="GO:0008299">
    <property type="term" value="P:isoprenoid biosynthetic process"/>
    <property type="evidence" value="ECO:0007669"/>
    <property type="project" value="InterPro"/>
</dbReference>
<name>A0AAN1Y052_UNVUL</name>
<evidence type="ECO:0008006" key="3">
    <source>
        <dbReference type="Google" id="ProtNLM"/>
    </source>
</evidence>
<dbReference type="Gene3D" id="1.10.600.10">
    <property type="entry name" value="Farnesyl Diphosphate Synthase"/>
    <property type="match status" value="1"/>
</dbReference>
<dbReference type="EMBL" id="AP025523">
    <property type="protein sequence ID" value="BDE07507.1"/>
    <property type="molecule type" value="Genomic_DNA"/>
</dbReference>
<accession>A0AAN1Y052</accession>
<dbReference type="InterPro" id="IPR000092">
    <property type="entry name" value="Polyprenyl_synt"/>
</dbReference>
<dbReference type="InterPro" id="IPR008949">
    <property type="entry name" value="Isoprenoid_synthase_dom_sf"/>
</dbReference>
<reference evidence="1 2" key="1">
    <citation type="journal article" date="2022" name="ISME Commun">
        <title>Vulcanimicrobium alpinus gen. nov. sp. nov., the first cultivated representative of the candidate phylum 'Eremiobacterota', is a metabolically versatile aerobic anoxygenic phototroph.</title>
        <authorList>
            <person name="Yabe S."/>
            <person name="Muto K."/>
            <person name="Abe K."/>
            <person name="Yokota A."/>
            <person name="Staudigel H."/>
            <person name="Tebo B.M."/>
        </authorList>
    </citation>
    <scope>NUCLEOTIDE SEQUENCE [LARGE SCALE GENOMIC DNA]</scope>
    <source>
        <strain evidence="1 2">WC8-2</strain>
    </source>
</reference>
<keyword evidence="2" id="KW-1185">Reference proteome</keyword>
<dbReference type="Proteomes" id="UP001317532">
    <property type="component" value="Chromosome"/>
</dbReference>
<dbReference type="Pfam" id="PF00348">
    <property type="entry name" value="polyprenyl_synt"/>
    <property type="match status" value="1"/>
</dbReference>